<keyword evidence="10" id="KW-1185">Reference proteome</keyword>
<accession>A0A7H0GHB9</accession>
<sequence length="176" mass="19079">MFAMAVPWWEFVVRGLIVYAFLLVFLRLTGKRNVGQYDPFDLILLLILSNAVQNSMNAGDNSLTGGLISATTLIAAHTLMAHLTYRSRLLSRLIDGKPLNLITNGKVNQATMAAELLTADDLKAALHAGGCLHTYEVELATIETNGEITIVMRNRDSASKDGMSDACARLGQASAR</sequence>
<dbReference type="EMBL" id="CP060783">
    <property type="protein sequence ID" value="QNP47685.1"/>
    <property type="molecule type" value="Genomic_DNA"/>
</dbReference>
<feature type="transmembrane region" description="Helical" evidence="7">
    <location>
        <begin position="62"/>
        <end position="83"/>
    </location>
</feature>
<dbReference type="Proteomes" id="UP000516028">
    <property type="component" value="Chromosome"/>
</dbReference>
<comment type="similarity">
    <text evidence="2">Belongs to the UPF0702 family.</text>
</comment>
<evidence type="ECO:0000256" key="1">
    <source>
        <dbReference type="ARBA" id="ARBA00004651"/>
    </source>
</evidence>
<evidence type="ECO:0000256" key="4">
    <source>
        <dbReference type="ARBA" id="ARBA00022692"/>
    </source>
</evidence>
<name>A0A7H0GHB9_9BURK</name>
<proteinExistence type="inferred from homology"/>
<evidence type="ECO:0000313" key="9">
    <source>
        <dbReference type="EMBL" id="QNP47685.1"/>
    </source>
</evidence>
<evidence type="ECO:0000256" key="3">
    <source>
        <dbReference type="ARBA" id="ARBA00022475"/>
    </source>
</evidence>
<protein>
    <submittedName>
        <fullName evidence="9">DUF421 domain-containing protein</fullName>
    </submittedName>
</protein>
<gene>
    <name evidence="9" type="ORF">H9K75_15980</name>
</gene>
<dbReference type="Gene3D" id="3.30.240.20">
    <property type="entry name" value="bsu07140 like domains"/>
    <property type="match status" value="1"/>
</dbReference>
<feature type="domain" description="YetF C-terminal" evidence="8">
    <location>
        <begin position="86"/>
        <end position="155"/>
    </location>
</feature>
<dbReference type="InterPro" id="IPR007353">
    <property type="entry name" value="DUF421"/>
</dbReference>
<dbReference type="PANTHER" id="PTHR34582">
    <property type="entry name" value="UPF0702 TRANSMEMBRANE PROTEIN YCAP"/>
    <property type="match status" value="1"/>
</dbReference>
<keyword evidence="4 7" id="KW-0812">Transmembrane</keyword>
<dbReference type="AlphaFoldDB" id="A0A7H0GHB9"/>
<dbReference type="KEGG" id="daer:H9K75_15980"/>
<evidence type="ECO:0000256" key="5">
    <source>
        <dbReference type="ARBA" id="ARBA00022989"/>
    </source>
</evidence>
<dbReference type="Pfam" id="PF04239">
    <property type="entry name" value="DUF421"/>
    <property type="match status" value="1"/>
</dbReference>
<keyword evidence="3" id="KW-1003">Cell membrane</keyword>
<dbReference type="InterPro" id="IPR023090">
    <property type="entry name" value="UPF0702_alpha/beta_dom_sf"/>
</dbReference>
<evidence type="ECO:0000256" key="2">
    <source>
        <dbReference type="ARBA" id="ARBA00006448"/>
    </source>
</evidence>
<organism evidence="9 10">
    <name type="scientific">Diaphorobacter aerolatus</name>
    <dbReference type="NCBI Taxonomy" id="1288495"/>
    <lineage>
        <taxon>Bacteria</taxon>
        <taxon>Pseudomonadati</taxon>
        <taxon>Pseudomonadota</taxon>
        <taxon>Betaproteobacteria</taxon>
        <taxon>Burkholderiales</taxon>
        <taxon>Comamonadaceae</taxon>
        <taxon>Diaphorobacter</taxon>
    </lineage>
</organism>
<evidence type="ECO:0000256" key="6">
    <source>
        <dbReference type="ARBA" id="ARBA00023136"/>
    </source>
</evidence>
<keyword evidence="6 7" id="KW-0472">Membrane</keyword>
<evidence type="ECO:0000256" key="7">
    <source>
        <dbReference type="SAM" id="Phobius"/>
    </source>
</evidence>
<dbReference type="PANTHER" id="PTHR34582:SF6">
    <property type="entry name" value="UPF0702 TRANSMEMBRANE PROTEIN YCAP"/>
    <property type="match status" value="1"/>
</dbReference>
<evidence type="ECO:0000259" key="8">
    <source>
        <dbReference type="Pfam" id="PF04239"/>
    </source>
</evidence>
<dbReference type="RefSeq" id="WP_187723365.1">
    <property type="nucleotide sequence ID" value="NZ_CP060783.1"/>
</dbReference>
<feature type="transmembrane region" description="Helical" evidence="7">
    <location>
        <begin position="6"/>
        <end position="28"/>
    </location>
</feature>
<dbReference type="GO" id="GO:0005886">
    <property type="term" value="C:plasma membrane"/>
    <property type="evidence" value="ECO:0007669"/>
    <property type="project" value="UniProtKB-SubCell"/>
</dbReference>
<comment type="subcellular location">
    <subcellularLocation>
        <location evidence="1">Cell membrane</location>
        <topology evidence="1">Multi-pass membrane protein</topology>
    </subcellularLocation>
</comment>
<evidence type="ECO:0000313" key="10">
    <source>
        <dbReference type="Proteomes" id="UP000516028"/>
    </source>
</evidence>
<reference evidence="9 10" key="1">
    <citation type="submission" date="2020-08" db="EMBL/GenBank/DDBJ databases">
        <title>Genome sequence of Diaphorobacter aerolatus KACC 16536T.</title>
        <authorList>
            <person name="Hyun D.-W."/>
            <person name="Bae J.-W."/>
        </authorList>
    </citation>
    <scope>NUCLEOTIDE SEQUENCE [LARGE SCALE GENOMIC DNA]</scope>
    <source>
        <strain evidence="9 10">KACC 16536</strain>
    </source>
</reference>
<keyword evidence="5 7" id="KW-1133">Transmembrane helix</keyword>